<dbReference type="AlphaFoldDB" id="A0A972FN74"/>
<dbReference type="Proteomes" id="UP000712080">
    <property type="component" value="Unassembled WGS sequence"/>
</dbReference>
<name>A0A972FN74_9FLAO</name>
<proteinExistence type="predicted"/>
<dbReference type="EMBL" id="JAAMPU010000107">
    <property type="protein sequence ID" value="NMH29131.1"/>
    <property type="molecule type" value="Genomic_DNA"/>
</dbReference>
<keyword evidence="2" id="KW-1185">Reference proteome</keyword>
<dbReference type="InterPro" id="IPR054207">
    <property type="entry name" value="DUF6913"/>
</dbReference>
<comment type="caution">
    <text evidence="1">The sequence shown here is derived from an EMBL/GenBank/DDBJ whole genome shotgun (WGS) entry which is preliminary data.</text>
</comment>
<reference evidence="1" key="1">
    <citation type="submission" date="2020-02" db="EMBL/GenBank/DDBJ databases">
        <title>Flavobacterium sp. genome.</title>
        <authorList>
            <person name="Jung H.S."/>
            <person name="Baek J.H."/>
            <person name="Jeon C.O."/>
        </authorList>
    </citation>
    <scope>NUCLEOTIDE SEQUENCE</scope>
    <source>
        <strain evidence="1">SE-s28</strain>
    </source>
</reference>
<dbReference type="Pfam" id="PF21857">
    <property type="entry name" value="DUF6913"/>
    <property type="match status" value="1"/>
</dbReference>
<gene>
    <name evidence="1" type="ORF">G6047_13900</name>
</gene>
<protein>
    <submittedName>
        <fullName evidence="1">Uncharacterized protein</fullName>
    </submittedName>
</protein>
<organism evidence="1 2">
    <name type="scientific">Flavobacterium silvaticum</name>
    <dbReference type="NCBI Taxonomy" id="1852020"/>
    <lineage>
        <taxon>Bacteria</taxon>
        <taxon>Pseudomonadati</taxon>
        <taxon>Bacteroidota</taxon>
        <taxon>Flavobacteriia</taxon>
        <taxon>Flavobacteriales</taxon>
        <taxon>Flavobacteriaceae</taxon>
        <taxon>Flavobacterium</taxon>
    </lineage>
</organism>
<accession>A0A972FN74</accession>
<evidence type="ECO:0000313" key="1">
    <source>
        <dbReference type="EMBL" id="NMH29131.1"/>
    </source>
</evidence>
<sequence length="170" mass="19116">MFLNYLKGVVAKKIVKKRLSDSYAAQTVDKIRIIGILTDEVFADKLPQLISELTRYGIEQANIRSLVLVSKATADVGFPAYSIKDLNWNGTLDSENSQPILSPHLDLLINYYVDEKASLIAASETSKARFKVGFASVDKRLNHLIIDSPIENPSLFVSELFRYLKILNRI</sequence>
<dbReference type="RefSeq" id="WP_169528220.1">
    <property type="nucleotide sequence ID" value="NZ_JAAMPU010000107.1"/>
</dbReference>
<evidence type="ECO:0000313" key="2">
    <source>
        <dbReference type="Proteomes" id="UP000712080"/>
    </source>
</evidence>